<keyword evidence="1 5" id="KW-0963">Cytoplasm</keyword>
<dbReference type="KEGG" id="cmic:caldi_28320"/>
<proteinExistence type="inferred from homology"/>
<comment type="similarity">
    <text evidence="5">Belongs to the FliW family.</text>
</comment>
<dbReference type="GO" id="GO:0005737">
    <property type="term" value="C:cytoplasm"/>
    <property type="evidence" value="ECO:0007669"/>
    <property type="project" value="UniProtKB-SubCell"/>
</dbReference>
<accession>A0AA35CM57</accession>
<dbReference type="EMBL" id="AP025628">
    <property type="protein sequence ID" value="BDG61742.1"/>
    <property type="molecule type" value="Genomic_DNA"/>
</dbReference>
<dbReference type="InterPro" id="IPR003775">
    <property type="entry name" value="Flagellar_assembly_factor_FliW"/>
</dbReference>
<keyword evidence="3 5" id="KW-0810">Translation regulation</keyword>
<dbReference type="HAMAP" id="MF_01185">
    <property type="entry name" value="FliW"/>
    <property type="match status" value="1"/>
</dbReference>
<evidence type="ECO:0000256" key="5">
    <source>
        <dbReference type="HAMAP-Rule" id="MF_01185"/>
    </source>
</evidence>
<comment type="function">
    <text evidence="5">Acts as an anti-CsrA protein, binds CsrA and prevents it from repressing translation of its target genes, one of which is flagellin. Binds to flagellin and participates in the assembly of the flagellum.</text>
</comment>
<keyword evidence="2 5" id="KW-1005">Bacterial flagellum biogenesis</keyword>
<evidence type="ECO:0000256" key="4">
    <source>
        <dbReference type="ARBA" id="ARBA00023186"/>
    </source>
</evidence>
<keyword evidence="7" id="KW-1185">Reference proteome</keyword>
<reference evidence="6" key="1">
    <citation type="submission" date="2022-03" db="EMBL/GenBank/DDBJ databases">
        <title>Complete genome sequence of Caldinitratiruptor microaerophilus.</title>
        <authorList>
            <person name="Mukaiyama R."/>
            <person name="Nishiyama T."/>
            <person name="Ueda K."/>
        </authorList>
    </citation>
    <scope>NUCLEOTIDE SEQUENCE</scope>
    <source>
        <strain evidence="6">JCM 16183</strain>
    </source>
</reference>
<dbReference type="Proteomes" id="UP001163687">
    <property type="component" value="Chromosome"/>
</dbReference>
<dbReference type="InterPro" id="IPR024046">
    <property type="entry name" value="Flagellar_assmbl_FliW_dom_sf"/>
</dbReference>
<evidence type="ECO:0000313" key="6">
    <source>
        <dbReference type="EMBL" id="BDG61742.1"/>
    </source>
</evidence>
<dbReference type="AlphaFoldDB" id="A0AA35CM57"/>
<sequence>MELLPSAAYPTVKHFVFRHGLVGLPDLREFRLEVFAGLAGVAWYLRGSDGAGASFEFLLLNPAPFFPNYRPVIPKSDLELLELPSQADAAILVIATVPDDFRQMTANLRAPVVLNVTRGLGRQVILPSDEYAIRAPVFRTEAVPGGLR</sequence>
<evidence type="ECO:0000256" key="1">
    <source>
        <dbReference type="ARBA" id="ARBA00022490"/>
    </source>
</evidence>
<name>A0AA35CM57_9FIRM</name>
<dbReference type="GO" id="GO:0044780">
    <property type="term" value="P:bacterial-type flagellum assembly"/>
    <property type="evidence" value="ECO:0007669"/>
    <property type="project" value="UniProtKB-UniRule"/>
</dbReference>
<comment type="subunit">
    <text evidence="5">Interacts with translational regulator CsrA and flagellin(s).</text>
</comment>
<keyword evidence="4 5" id="KW-0143">Chaperone</keyword>
<evidence type="ECO:0000313" key="7">
    <source>
        <dbReference type="Proteomes" id="UP001163687"/>
    </source>
</evidence>
<dbReference type="PANTHER" id="PTHR39190:SF1">
    <property type="entry name" value="FLAGELLAR ASSEMBLY FACTOR FLIW"/>
    <property type="match status" value="1"/>
</dbReference>
<gene>
    <name evidence="5" type="primary">fliW</name>
    <name evidence="6" type="ORF">caldi_28320</name>
</gene>
<dbReference type="GO" id="GO:0006417">
    <property type="term" value="P:regulation of translation"/>
    <property type="evidence" value="ECO:0007669"/>
    <property type="project" value="UniProtKB-KW"/>
</dbReference>
<dbReference type="Gene3D" id="2.30.290.10">
    <property type="entry name" value="BH3618-like"/>
    <property type="match status" value="1"/>
</dbReference>
<dbReference type="PANTHER" id="PTHR39190">
    <property type="entry name" value="FLAGELLAR ASSEMBLY FACTOR FLIW"/>
    <property type="match status" value="1"/>
</dbReference>
<dbReference type="SUPFAM" id="SSF141457">
    <property type="entry name" value="BH3618-like"/>
    <property type="match status" value="1"/>
</dbReference>
<evidence type="ECO:0000256" key="3">
    <source>
        <dbReference type="ARBA" id="ARBA00022845"/>
    </source>
</evidence>
<organism evidence="6 7">
    <name type="scientific">Caldinitratiruptor microaerophilus</name>
    <dbReference type="NCBI Taxonomy" id="671077"/>
    <lineage>
        <taxon>Bacteria</taxon>
        <taxon>Bacillati</taxon>
        <taxon>Bacillota</taxon>
        <taxon>Clostridia</taxon>
        <taxon>Eubacteriales</taxon>
        <taxon>Symbiobacteriaceae</taxon>
        <taxon>Caldinitratiruptor</taxon>
    </lineage>
</organism>
<dbReference type="RefSeq" id="WP_264842370.1">
    <property type="nucleotide sequence ID" value="NZ_AP025628.1"/>
</dbReference>
<evidence type="ECO:0000256" key="2">
    <source>
        <dbReference type="ARBA" id="ARBA00022795"/>
    </source>
</evidence>
<dbReference type="Pfam" id="PF02623">
    <property type="entry name" value="FliW"/>
    <property type="match status" value="1"/>
</dbReference>
<comment type="subcellular location">
    <subcellularLocation>
        <location evidence="5">Cytoplasm</location>
    </subcellularLocation>
</comment>
<protein>
    <recommendedName>
        <fullName evidence="5">Flagellar assembly factor FliW</fullName>
    </recommendedName>
</protein>